<dbReference type="RefSeq" id="WP_116412339.1">
    <property type="nucleotide sequence ID" value="NZ_NBXB01000037.1"/>
</dbReference>
<name>A0A3E0VSV8_9MICO</name>
<organism evidence="3 4">
    <name type="scientific">Subtercola boreus</name>
    <dbReference type="NCBI Taxonomy" id="120213"/>
    <lineage>
        <taxon>Bacteria</taxon>
        <taxon>Bacillati</taxon>
        <taxon>Actinomycetota</taxon>
        <taxon>Actinomycetes</taxon>
        <taxon>Micrococcales</taxon>
        <taxon>Microbacteriaceae</taxon>
        <taxon>Subtercola</taxon>
    </lineage>
</organism>
<evidence type="ECO:0000256" key="1">
    <source>
        <dbReference type="ARBA" id="ARBA00022801"/>
    </source>
</evidence>
<feature type="domain" description="Alpha/beta hydrolase fold-3" evidence="2">
    <location>
        <begin position="84"/>
        <end position="288"/>
    </location>
</feature>
<evidence type="ECO:0000313" key="4">
    <source>
        <dbReference type="Proteomes" id="UP000256541"/>
    </source>
</evidence>
<dbReference type="PANTHER" id="PTHR48081:SF8">
    <property type="entry name" value="ALPHA_BETA HYDROLASE FOLD-3 DOMAIN-CONTAINING PROTEIN-RELATED"/>
    <property type="match status" value="1"/>
</dbReference>
<dbReference type="SUPFAM" id="SSF53474">
    <property type="entry name" value="alpha/beta-Hydrolases"/>
    <property type="match status" value="1"/>
</dbReference>
<dbReference type="InterPro" id="IPR050300">
    <property type="entry name" value="GDXG_lipolytic_enzyme"/>
</dbReference>
<dbReference type="GO" id="GO:0016787">
    <property type="term" value="F:hydrolase activity"/>
    <property type="evidence" value="ECO:0007669"/>
    <property type="project" value="UniProtKB-KW"/>
</dbReference>
<keyword evidence="1" id="KW-0378">Hydrolase</keyword>
<dbReference type="EMBL" id="NBXB01000037">
    <property type="protein sequence ID" value="RFA13102.1"/>
    <property type="molecule type" value="Genomic_DNA"/>
</dbReference>
<reference evidence="3 4" key="1">
    <citation type="submission" date="2017-04" db="EMBL/GenBank/DDBJ databases">
        <title>Comparative genome analysis of Subtercola boreus.</title>
        <authorList>
            <person name="Cho Y.-J."/>
            <person name="Cho A."/>
            <person name="Kim O.-S."/>
            <person name="Lee J.-I."/>
        </authorList>
    </citation>
    <scope>NUCLEOTIDE SEQUENCE [LARGE SCALE GENOMIC DNA]</scope>
    <source>
        <strain evidence="3 4">P27479</strain>
    </source>
</reference>
<dbReference type="Gene3D" id="3.40.50.1820">
    <property type="entry name" value="alpha/beta hydrolase"/>
    <property type="match status" value="1"/>
</dbReference>
<sequence>MLGADSRIAAPSVVSARIMQAAFPLAFRLQSMSPDVQFATRTVARPSAIQIPTRHGIVKAFVYTPAAEATVAFTSAGERPPVHLILHGGAFIVRRPLQEDNVARYLASEVGAYVVVPDYDTAPKVMFPVSEEESYDIFMWVHEHGAEQGWDGDRLTVGGPSSGGKMAFSVVTQAIDAGSFIPLAVSSEYGVADLSRSNERRQSPKERPVVPQQMMDLVKNTYFADADVQDPLASPAYYDRFAEFPPTLIMTGELDTLKHEMNEIAIVIAQAGVPVTHREFAGVDHGFTHSKPADVARQSIVMIGDHLRAAFARTTAN</sequence>
<dbReference type="PANTHER" id="PTHR48081">
    <property type="entry name" value="AB HYDROLASE SUPERFAMILY PROTEIN C4A8.06C"/>
    <property type="match status" value="1"/>
</dbReference>
<protein>
    <recommendedName>
        <fullName evidence="2">Alpha/beta hydrolase fold-3 domain-containing protein</fullName>
    </recommendedName>
</protein>
<dbReference type="OrthoDB" id="9803828at2"/>
<proteinExistence type="predicted"/>
<dbReference type="InterPro" id="IPR013094">
    <property type="entry name" value="AB_hydrolase_3"/>
</dbReference>
<gene>
    <name evidence="3" type="ORF">B7R22_13965</name>
</gene>
<comment type="caution">
    <text evidence="3">The sequence shown here is derived from an EMBL/GenBank/DDBJ whole genome shotgun (WGS) entry which is preliminary data.</text>
</comment>
<dbReference type="AlphaFoldDB" id="A0A3E0VSV8"/>
<dbReference type="Pfam" id="PF07859">
    <property type="entry name" value="Abhydrolase_3"/>
    <property type="match status" value="1"/>
</dbReference>
<evidence type="ECO:0000259" key="2">
    <source>
        <dbReference type="Pfam" id="PF07859"/>
    </source>
</evidence>
<evidence type="ECO:0000313" key="3">
    <source>
        <dbReference type="EMBL" id="RFA13102.1"/>
    </source>
</evidence>
<dbReference type="Proteomes" id="UP000256541">
    <property type="component" value="Unassembled WGS sequence"/>
</dbReference>
<dbReference type="InterPro" id="IPR029058">
    <property type="entry name" value="AB_hydrolase_fold"/>
</dbReference>
<accession>A0A3E0VSV8</accession>